<comment type="caution">
    <text evidence="1">The sequence shown here is derived from an EMBL/GenBank/DDBJ whole genome shotgun (WGS) entry which is preliminary data.</text>
</comment>
<evidence type="ECO:0000313" key="1">
    <source>
        <dbReference type="EMBL" id="CAG2225468.1"/>
    </source>
</evidence>
<dbReference type="EMBL" id="CAJPWZ010001850">
    <property type="protein sequence ID" value="CAG2225468.1"/>
    <property type="molecule type" value="Genomic_DNA"/>
</dbReference>
<name>A0A8S3T8R1_MYTED</name>
<sequence>MPRNKYRKTTAEKTTFKKRCVNDHHMPMEELFIKFKELTNRKEFKDLPSPKVCIETDKNYHEEPVFTHSASILLPNYQQEKIKTVKDTCSSKTCEECIEVVPQQSDEWNVTVTDRDKTATSFKSRNTNDILINGCEALYSSALYLSLFLRSSKKDHVSLMTNLKLYQLSLNETDEILLKVNRNDREYLNVQVYNDILLYRSSLTKFIHHCDYVGLLMVIIQQVKELRNVISLLVKLCDGLVLPTESDWWRLKPVAHKDFASWELLFAVCHPKRQIVCADKKRMDRNLSQDSKTIPDDDYIDLWQDLFALHTEKLELEKILDGDYDKQFMNRPRTYDAKDNNNATENDSLLSSATESLFTSSCSEDSSLVSTNDSMDENCIEFPFPEFNLTNYASITDVNVCETSYQDIHAENAYNGKEDKKSSPVLENVENIILTNQGNEFRVDSNKESDSSQRKQI</sequence>
<evidence type="ECO:0000313" key="2">
    <source>
        <dbReference type="Proteomes" id="UP000683360"/>
    </source>
</evidence>
<gene>
    <name evidence="1" type="ORF">MEDL_38588</name>
</gene>
<proteinExistence type="predicted"/>
<dbReference type="AlphaFoldDB" id="A0A8S3T8R1"/>
<accession>A0A8S3T8R1</accession>
<dbReference type="Proteomes" id="UP000683360">
    <property type="component" value="Unassembled WGS sequence"/>
</dbReference>
<keyword evidence="2" id="KW-1185">Reference proteome</keyword>
<protein>
    <submittedName>
        <fullName evidence="1">Uncharacterized protein</fullName>
    </submittedName>
</protein>
<organism evidence="1 2">
    <name type="scientific">Mytilus edulis</name>
    <name type="common">Blue mussel</name>
    <dbReference type="NCBI Taxonomy" id="6550"/>
    <lineage>
        <taxon>Eukaryota</taxon>
        <taxon>Metazoa</taxon>
        <taxon>Spiralia</taxon>
        <taxon>Lophotrochozoa</taxon>
        <taxon>Mollusca</taxon>
        <taxon>Bivalvia</taxon>
        <taxon>Autobranchia</taxon>
        <taxon>Pteriomorphia</taxon>
        <taxon>Mytilida</taxon>
        <taxon>Mytiloidea</taxon>
        <taxon>Mytilidae</taxon>
        <taxon>Mytilinae</taxon>
        <taxon>Mytilus</taxon>
    </lineage>
</organism>
<reference evidence="1" key="1">
    <citation type="submission" date="2021-03" db="EMBL/GenBank/DDBJ databases">
        <authorList>
            <person name="Bekaert M."/>
        </authorList>
    </citation>
    <scope>NUCLEOTIDE SEQUENCE</scope>
</reference>